<reference evidence="8" key="1">
    <citation type="submission" date="2013-04" db="EMBL/GenBank/DDBJ databases">
        <authorList>
            <person name="Sibley D."/>
            <person name="Venepally P."/>
            <person name="Karamycheva S."/>
            <person name="Hadjithomas M."/>
            <person name="Khan A."/>
            <person name="Brunk B."/>
            <person name="Roos D."/>
            <person name="Caler E."/>
            <person name="Lorenzi H."/>
        </authorList>
    </citation>
    <scope>NUCLEOTIDE SEQUENCE [LARGE SCALE GENOMIC DNA]</scope>
    <source>
        <strain evidence="8">ME49</strain>
    </source>
</reference>
<feature type="region of interest" description="Disordered" evidence="5">
    <location>
        <begin position="4650"/>
        <end position="4669"/>
    </location>
</feature>
<feature type="compositionally biased region" description="Low complexity" evidence="5">
    <location>
        <begin position="3876"/>
        <end position="3890"/>
    </location>
</feature>
<feature type="region of interest" description="Disordered" evidence="5">
    <location>
        <begin position="1448"/>
        <end position="1599"/>
    </location>
</feature>
<dbReference type="PROSITE" id="PS50016">
    <property type="entry name" value="ZF_PHD_2"/>
    <property type="match status" value="2"/>
</dbReference>
<evidence type="ECO:0000256" key="1">
    <source>
        <dbReference type="ARBA" id="ARBA00022723"/>
    </source>
</evidence>
<feature type="compositionally biased region" description="Basic and acidic residues" evidence="5">
    <location>
        <begin position="2193"/>
        <end position="2209"/>
    </location>
</feature>
<name>S8EZZ6_TOXGM</name>
<feature type="compositionally biased region" description="Low complexity" evidence="5">
    <location>
        <begin position="449"/>
        <end position="460"/>
    </location>
</feature>
<proteinExistence type="predicted"/>
<feature type="compositionally biased region" description="Basic and acidic residues" evidence="5">
    <location>
        <begin position="1752"/>
        <end position="1767"/>
    </location>
</feature>
<feature type="region of interest" description="Disordered" evidence="5">
    <location>
        <begin position="2851"/>
        <end position="2876"/>
    </location>
</feature>
<feature type="compositionally biased region" description="Basic and acidic residues" evidence="5">
    <location>
        <begin position="2235"/>
        <end position="2245"/>
    </location>
</feature>
<feature type="region of interest" description="Disordered" evidence="5">
    <location>
        <begin position="1"/>
        <end position="108"/>
    </location>
</feature>
<feature type="compositionally biased region" description="Low complexity" evidence="5">
    <location>
        <begin position="1544"/>
        <end position="1567"/>
    </location>
</feature>
<feature type="region of interest" description="Disordered" evidence="5">
    <location>
        <begin position="2750"/>
        <end position="2838"/>
    </location>
</feature>
<feature type="compositionally biased region" description="Pro residues" evidence="5">
    <location>
        <begin position="3201"/>
        <end position="3212"/>
    </location>
</feature>
<feature type="region of interest" description="Disordered" evidence="5">
    <location>
        <begin position="586"/>
        <end position="697"/>
    </location>
</feature>
<feature type="region of interest" description="Disordered" evidence="5">
    <location>
        <begin position="3856"/>
        <end position="3944"/>
    </location>
</feature>
<feature type="compositionally biased region" description="Acidic residues" evidence="5">
    <location>
        <begin position="4263"/>
        <end position="4292"/>
    </location>
</feature>
<feature type="domain" description="PHD-type" evidence="6">
    <location>
        <begin position="2920"/>
        <end position="2974"/>
    </location>
</feature>
<evidence type="ECO:0000256" key="2">
    <source>
        <dbReference type="ARBA" id="ARBA00022771"/>
    </source>
</evidence>
<feature type="compositionally biased region" description="Basic and acidic residues" evidence="5">
    <location>
        <begin position="4202"/>
        <end position="4213"/>
    </location>
</feature>
<feature type="region of interest" description="Disordered" evidence="5">
    <location>
        <begin position="3447"/>
        <end position="3547"/>
    </location>
</feature>
<feature type="compositionally biased region" description="Basic and acidic residues" evidence="5">
    <location>
        <begin position="4351"/>
        <end position="4372"/>
    </location>
</feature>
<dbReference type="SMART" id="SM00249">
    <property type="entry name" value="PHD"/>
    <property type="match status" value="6"/>
</dbReference>
<dbReference type="Pfam" id="PF13832">
    <property type="entry name" value="zf-HC5HC2H_2"/>
    <property type="match status" value="3"/>
</dbReference>
<dbReference type="EMBL" id="CM002045">
    <property type="protein sequence ID" value="EPT26768.1"/>
    <property type="molecule type" value="Genomic_DNA"/>
</dbReference>
<feature type="compositionally biased region" description="Basic and acidic residues" evidence="5">
    <location>
        <begin position="1802"/>
        <end position="1822"/>
    </location>
</feature>
<feature type="compositionally biased region" description="Basic and acidic residues" evidence="5">
    <location>
        <begin position="1076"/>
        <end position="1094"/>
    </location>
</feature>
<dbReference type="PROSITE" id="PS01359">
    <property type="entry name" value="ZF_PHD_1"/>
    <property type="match status" value="1"/>
</dbReference>
<feature type="compositionally biased region" description="Basic and acidic residues" evidence="5">
    <location>
        <begin position="2111"/>
        <end position="2127"/>
    </location>
</feature>
<sequence>MGLPSAHADTVGSDASSAGSVDAASSSSQPASSGAEKRGAHGRVEASNNDGPSESPRLSPRSPTHCSSLSSRVSACAMTPPLGCNPAQGGEGERSGGLSDSHPTECNNGAAATCAVEKNAVPPVSPVERDAPAPVPVSSPGSPPNRAQKTAASPLLGASLEHRASGKKRNGASPGEIQQGDSGQTGEAAEEGCASAVSKCTDAEGFPIPDPPRVAGAALLPSAAPAGPARASEAKLEETAARGRSVNRRRSGSPPSDVSPVNTVSAVSSLPAASASSAPYPSLPSSSVASSSISSSAASAAPSQASLPGASVPGNLLGNLAAWAAFGARAPSSPAALLSAALSRSLQPLSSPLVPSTPLLVSPGGSYAGLSASAPRPSLSVAPATSSALLSASSLAPGGLAGPGATPPAVVAPSLVAALRNLPSFGLQPLQPRFVSRASVDGAAPLASSPSSLAGAAASPTHGAPSVNGGDIPNISRRRSAGANAVPGTNQHSFSGQTPQLASPFLPGNLLQAAALLSSSQNHVALLSSLASSLPASTPLAPRYLRPQGLPAGALSPVALQRQGACSPSSSAGPQASALASACPSTEALAPTGGDSAPAKAAAGGACGDPLSVERGGSGQPEDVLNAEKEGGDATGAQASQELGLEAREGDLKRRRPSDPAVPQSLSSPTSFSRGSSSARAAGSRASSSSGQKGENGLEADEDAVCSVCVVGECEQHNNIVFCDGCGCAVHQFCYGVMQIPEGPWFCSLCTWLRKKKGGADAASRKKEDRASTPSPLDSAAASPETSQESPEKKAAASQPVDSASSSPSSASASAASPASSVLCKLCGQGGGAMRRGPEKLWVHSCCVLYCRSGPQFRRTLQLDEPVDIRPSLSVARAMAWRCVVCRKREGLPISCGFPGCSNRLHVTCARAAKCVCVIASLWEGPVEGAGRERVWKAVFCPTHNDPVSIQAAKEFERERAFAASPVPASTLASLPAGGVSPVHVGVSPLQAAVAPVPAAGSPFSSPQAPGGVSEGERRLEEWAQQGRALGSIPGGVEPVHVATSFGVARASAPQAEQGSGGKLEATETPAADNAVKTEKKGDAISGRRDEEASRQASTLGDAAQASLASLSSSPTQSGSRAVGGGAGVRAADSRDTLGSAPPLSRALQARQAPASGLALEETLNALQRGVPPRAGAPSLLSPGVSALRLLPGATAPAGAPAASAGAFQQTPLSLGSVFPFGAASGVQGTQGLSPEVLQKQLLLQALAGGTGPARQGQQAQKPQGFALGSGLTSPAIAPFLDALVNPANQKKDDAQRAHPALASTWGQPLLGNFAGQGANFLAPSGLPASPAAPGSNLLSQYAAPASVFRGQAVVSPSVCGLLCPNVAGVGGAASTLGGAAPGLGGGAAGLGGLQAGAAVAGVRGGVGPQFALLPQQLLSAQTRGTQQAVDLARANCLLPGSSFPLRFPDAGPSGGTSGREGAESAVAAGPARPAGGARQERREAGDASSSPGGLCVSGAPPPGSLGSSSKAEAPTGHTVGAGGPAQADGEAQGPAGFAETSEAPLALSPSSPRPSPLLRSSGALRSAGKRGGRGRSSHRMWFSSSRKSQPGLLGSQARGGMLGSKNGLLGGAFSTQLLEGGVGADLLVDGALGGTGGSHGVHTPGTTRGSRVQWGRFDLLFRRVPVGPFATNVLETLKTSQEKRVAIEEARVIEKILTSPCLCPEAESLTEPPLEDREVVEELLELYVHQVDEALRRARERKKRRRRRAREKREEQERCEGRTAEKEEGDAEALTPNKKRMSSESPQNRDGDADASETQDVGDHVPDREGDPGENMQDIKVRLHSSVDTGDSSSGSPSVVLPPEKACEATTAACALPKEESGGTPQQATDAGESESSAGAAIADSSSVCTPEAAESMKRPSDAKKRERDQAKAADKDDEEVCLPFTALVDFGPVAAWILFEAVPGEPQSAEECEVLERLCESGYLPGSPSFALRKFHSDPAVSSPGLGAVGFPPLSPSLGDSSLPPAAGDRRLLAGAARGGAASAGDLGAGRAASLFSLPGDSVDAPASPLAFPGERQGRRSPSQTLGAAAPGPEAGGMRDEGGWCTSTAEEAEGVKEARAGATKAVNVFDREKENGRVHADREDSADGDSGSEVETEGAKPGLPYRLVVKAFKTLSFYQLTYCRRRLQQVFLRPHRHPLYRQLLQVEAEQRKRREREGQRAGEHVDQEEGEDMQKVFPLFQLSSTLADPKLGSAEKLRNKQEKSVGLASKKVFSKETAESRETQVRQPETRERRVLVSEAADRIGSCTPSELGQTREDETKDAASPGLPPKRVENATGSGSPSLLGPVRSEAANDACTHSSPLTPNNVSATGEIERTRNEDMASDERKNMSTAAATEPVLSASPLGLLPPPRGLRPPLRPEGKVQSLQTPESEVQPGDSGASIVTVGGHRWFVKPWGWHESPYASLVQGGDDFVGVQCAQFLQVSTVLSRDLRRLKLHLLQSVLEENRQPLKVVERPQSADRLLARYASMHRWSQLRHYLCEGVKDVPLPASPPTPAPGAPAAAPGSSAAGRRGAAREPPGPVVEAPKPASASAVCPAVPPHLRNLCQSPEQEAQLLKQRRQLCEARALRVPSFPDPRTCFLLAQQEKYQRQLGCLSDSVAACAAVAGWGLGSMGLASCSAAELERRLLLAFPASPFSGKREEDEGGFSEKGEDRQRETRNVCFADFVVDLVAGSPKAGGAKDEKLADLLEECNANFSLFLHDEAEEESRRAQNTQPVLLASGVEKARPAVREDDRGDPEAAVRGKVDENTKDATEKKDAQATKEEVPEQNESQEKKEALEHPQSQRTTETQPRHASPLPELAAFASTSPQSLEGGGAADTVRGPPSAEPSGAAASPAAAAVSVSPASPLPARTAAAAAPVAATAGSVLDALVGAAGAASCCVCWWSERSNLNPILSCVRCLVHVHKNCYGVGKMGEAVEGDDWICRRCELEKKGLGTQWLVAFEPMKVRCQVCGTGGGALKQTTDGAWVHLFCVLWLLPEVSCGDFASLEPWNLEGVVAWRREARCGLCDQPGGICVRCASVGCEVCFHPMCAWLAGLHCEAESLRGLFLPFRGAVDRCFPRLVIKALCYKHSPEFLPDGRRRSSAVQGSLRMRRYVTRDHRPDLFNANDRRSGGLLFKRGGGGARRGNASAGSAFGAQRARTQAAVAASLPKTEFPALPPPTPLPPTSPGTGADRQPATPPAPDAQPLAPIAVEGDVPTEAPHDGDSKTAPSKLEALASPAACLESSSAVSSSEFSSSSASSSSASSSATSSSSASSSATSSSAASSSSASSSSASSSAASSSSASSSSASSSSASSSSASSSSASSSAASSSSASSSAASSSSASSSSASSSSASSSAASSSSASSSAASSSSASSSAASCESSPVVSCPELSSSASASSSAAASCESSSSSASSSAAASCESSSSSVSCPEPPSSSAASAFTSSASPGGVDEKDVCSDAPGNSRASPEAAAPVEKGTEETSPLVCSPVSPAAVSGRGPTGSPAGEKGSAESVPRTEESAGAADLTRAVLEEMDLYDDHSCAVCLLPRITCTSSNPFFHCQRCGLCVHRQCYGIRKEHLPLHLRPDLLRKIEGRKMRRLSAPSGGTMETRCEEADGSGGGGDGGDGAGQGAEGTGPAAEVGSGQADGSGMEDAEERCSSSPSRGASAELQAAPQRKTAGETTSGDDLSEEVEPERRDAASPSGADAREADDSERMKKRTREDSERETSCVETDEEENVCQYKPRPFLCEACTWLPPTEKPVCLLCPRRGGAFKRVAPTVSSPSATSAPLFAHMTCCLWTPGVDVAATPALSPIVGVERVLEEQQNIIIQHLQKTRQMQSVEKKSADEAEVSAATSPRTSTSAAQTVSAPSAPDAEGEGRQREGGEGCDREGRESGGERESGEKECEANREEALGYESGGTEKLDKDMALSDEQVVSFLWTACEVCGSAYGYCTKCAQKGCCTYFHPLCAQLKGAFMEMTEQPGRRFTAVAFCMQHSRVRNQISPSVRLFLRLRSFLELSKLLVSQVSRRERVKRLWLRKRRELLDDEFPIDSALSSATPVSDASVASGAQKPRFSLSPSGGDMSAPVSEDKPSTEPVAQAPVSAAAGSPCASLATPVVSLLPDLVLMNALSSSSSKFSLSADEATKAEDVTLIASFDPTRIAAAARAAATHVVGEQRAPERGAEEPIEAHTVGPSDGGDAVENKPDACVRTVPQPAASLPSWGAFEGAQGSSTAPDADAGEEAGDWEEGDEDGEEAQEEGEELDEGGDASTSSLNRPNRGSGVSQRSEPGRSEASSCGQRGGDSVLSSPRSLVVSPSSKNTPRAAADSKAREKGPVRGETDDAEGRLRSRVSALPEGRRGPEVPAARGKPGDEEENSSRVAGVRFPTLTQQLKKDKKKPDEEATTRERNASFAAVITQYLERVKARREEGPEQEEERLPCVDERTGFRCTTLSEAELQDLIQVVDQTTKATAASREDGGVAQRKGRPTNRQRLILLLSDSSPRSRREAILLAHQLKQRWEDILIGSVDKDLVALKNQVLEPPRDAKAAGENAPREEPATPAPETHRPLAPVEPEEAPPPARTFLPSVPGSPSHKLRVRDRDGRLRWQATAAAHSREDLLSGAAFEAKSSLSASFEAKRRRKRRE</sequence>
<feature type="compositionally biased region" description="Low complexity" evidence="5">
    <location>
        <begin position="665"/>
        <end position="691"/>
    </location>
</feature>
<feature type="compositionally biased region" description="Polar residues" evidence="5">
    <location>
        <begin position="4295"/>
        <end position="4323"/>
    </location>
</feature>
<feature type="region of interest" description="Disordered" evidence="5">
    <location>
        <begin position="2108"/>
        <end position="2141"/>
    </location>
</feature>
<evidence type="ECO:0000256" key="3">
    <source>
        <dbReference type="ARBA" id="ARBA00022833"/>
    </source>
</evidence>
<feature type="compositionally biased region" description="Pro residues" evidence="5">
    <location>
        <begin position="2532"/>
        <end position="2541"/>
    </location>
</feature>
<feature type="region of interest" description="Disordered" evidence="5">
    <location>
        <begin position="449"/>
        <end position="500"/>
    </location>
</feature>
<feature type="compositionally biased region" description="Basic and acidic residues" evidence="5">
    <location>
        <begin position="35"/>
        <end position="44"/>
    </location>
</feature>
<feature type="compositionally biased region" description="Low complexity" evidence="5">
    <location>
        <begin position="3270"/>
        <end position="3418"/>
    </location>
</feature>
<feature type="compositionally biased region" description="Low complexity" evidence="5">
    <location>
        <begin position="1464"/>
        <end position="1478"/>
    </location>
</feature>
<feature type="region of interest" description="Disordered" evidence="5">
    <location>
        <begin position="4567"/>
        <end position="4627"/>
    </location>
</feature>
<gene>
    <name evidence="8" type="ORF">TGME49_234900</name>
</gene>
<feature type="compositionally biased region" description="Low complexity" evidence="5">
    <location>
        <begin position="1998"/>
        <end position="2010"/>
    </location>
</feature>
<dbReference type="VEuPathDB" id="ToxoDB:TGME49_234900"/>
<dbReference type="Pfam" id="PF13831">
    <property type="entry name" value="PHD_2"/>
    <property type="match status" value="2"/>
</dbReference>
<evidence type="ECO:0000256" key="5">
    <source>
        <dbReference type="SAM" id="MobiDB-lite"/>
    </source>
</evidence>
<dbReference type="PROSITE" id="PS51805">
    <property type="entry name" value="EPHD"/>
    <property type="match status" value="2"/>
</dbReference>
<feature type="compositionally biased region" description="Polar residues" evidence="5">
    <location>
        <begin position="64"/>
        <end position="73"/>
    </location>
</feature>
<feature type="region of interest" description="Disordered" evidence="5">
    <location>
        <begin position="1740"/>
        <end position="1919"/>
    </location>
</feature>
<feature type="compositionally biased region" description="Low complexity" evidence="5">
    <location>
        <begin position="4329"/>
        <end position="4343"/>
    </location>
</feature>
<feature type="compositionally biased region" description="Basic and acidic residues" evidence="5">
    <location>
        <begin position="4567"/>
        <end position="4582"/>
    </location>
</feature>
<feature type="compositionally biased region" description="Low complexity" evidence="5">
    <location>
        <begin position="2542"/>
        <end position="2555"/>
    </location>
</feature>
<feature type="region of interest" description="Disordered" evidence="5">
    <location>
        <begin position="761"/>
        <end position="815"/>
    </location>
</feature>
<dbReference type="GO" id="GO:0006357">
    <property type="term" value="P:regulation of transcription by RNA polymerase II"/>
    <property type="evidence" value="ECO:0007669"/>
    <property type="project" value="TreeGrafter"/>
</dbReference>
<evidence type="ECO:0000256" key="4">
    <source>
        <dbReference type="PROSITE-ProRule" id="PRU00146"/>
    </source>
</evidence>
<feature type="region of interest" description="Disordered" evidence="5">
    <location>
        <begin position="2235"/>
        <end position="2421"/>
    </location>
</feature>
<dbReference type="CDD" id="cd15492">
    <property type="entry name" value="PHD_BRPF_JADE_like"/>
    <property type="match status" value="1"/>
</dbReference>
<evidence type="ECO:0000259" key="6">
    <source>
        <dbReference type="PROSITE" id="PS50016"/>
    </source>
</evidence>
<keyword evidence="3" id="KW-0862">Zinc</keyword>
<dbReference type="SUPFAM" id="SSF57903">
    <property type="entry name" value="FYVE/PHD zinc finger"/>
    <property type="match status" value="2"/>
</dbReference>
<feature type="compositionally biased region" description="Basic and acidic residues" evidence="5">
    <location>
        <begin position="1896"/>
        <end position="1916"/>
    </location>
</feature>
<dbReference type="GeneID" id="7899402"/>
<evidence type="ECO:0000313" key="8">
    <source>
        <dbReference type="EMBL" id="EPT26768.1"/>
    </source>
</evidence>
<feature type="region of interest" description="Disordered" evidence="5">
    <location>
        <begin position="4243"/>
        <end position="4435"/>
    </location>
</feature>
<feature type="region of interest" description="Disordered" evidence="5">
    <location>
        <begin position="121"/>
        <end position="263"/>
    </location>
</feature>
<feature type="compositionally biased region" description="Low complexity" evidence="5">
    <location>
        <begin position="2867"/>
        <end position="2876"/>
    </location>
</feature>
<dbReference type="CDD" id="cd15571">
    <property type="entry name" value="ePHD"/>
    <property type="match status" value="3"/>
</dbReference>
<feature type="compositionally biased region" description="Polar residues" evidence="5">
    <location>
        <begin position="2339"/>
        <end position="2352"/>
    </location>
</feature>
<dbReference type="InterPro" id="IPR013083">
    <property type="entry name" value="Znf_RING/FYVE/PHD"/>
</dbReference>
<feature type="compositionally biased region" description="Basic and acidic residues" evidence="5">
    <location>
        <begin position="3730"/>
        <end position="3753"/>
    </location>
</feature>
<feature type="compositionally biased region" description="Basic and acidic residues" evidence="5">
    <location>
        <begin position="232"/>
        <end position="241"/>
    </location>
</feature>
<feature type="domain" description="PHD-type" evidence="7">
    <location>
        <begin position="2990"/>
        <end position="3116"/>
    </location>
</feature>
<feature type="compositionally biased region" description="Basic and acidic residues" evidence="5">
    <location>
        <begin position="2255"/>
        <end position="2284"/>
    </location>
</feature>
<feature type="compositionally biased region" description="Polar residues" evidence="5">
    <location>
        <begin position="487"/>
        <end position="500"/>
    </location>
</feature>
<feature type="region of interest" description="Disordered" evidence="5">
    <location>
        <begin position="1051"/>
        <end position="1142"/>
    </location>
</feature>
<feature type="region of interest" description="Disordered" evidence="5">
    <location>
        <begin position="2048"/>
        <end position="2086"/>
    </location>
</feature>
<dbReference type="InterPro" id="IPR001965">
    <property type="entry name" value="Znf_PHD"/>
</dbReference>
<feature type="compositionally biased region" description="Pro residues" evidence="5">
    <location>
        <begin position="2389"/>
        <end position="2401"/>
    </location>
</feature>
<dbReference type="OrthoDB" id="333040at2759"/>
<feature type="compositionally biased region" description="Low complexity" evidence="5">
    <location>
        <begin position="1103"/>
        <end position="1121"/>
    </location>
</feature>
<feature type="compositionally biased region" description="Low complexity" evidence="5">
    <location>
        <begin position="52"/>
        <end position="63"/>
    </location>
</feature>
<dbReference type="RefSeq" id="XP_018635847.1">
    <property type="nucleotide sequence ID" value="XM_018780408.1"/>
</dbReference>
<feature type="domain" description="PHD-type" evidence="7">
    <location>
        <begin position="818"/>
        <end position="945"/>
    </location>
</feature>
<feature type="domain" description="PHD-type" evidence="6">
    <location>
        <begin position="703"/>
        <end position="753"/>
    </location>
</feature>
<feature type="region of interest" description="Disordered" evidence="5">
    <location>
        <begin position="999"/>
        <end position="1018"/>
    </location>
</feature>
<feature type="compositionally biased region" description="Low complexity" evidence="5">
    <location>
        <begin position="8"/>
        <end position="34"/>
    </location>
</feature>
<feature type="compositionally biased region" description="Basic and acidic residues" evidence="5">
    <location>
        <begin position="3901"/>
        <end position="3937"/>
    </location>
</feature>
<dbReference type="PANTHER" id="PTHR13793:SF107">
    <property type="entry name" value="BROMODOMAIN-CONTAINING PROTEIN HOMOLOG"/>
    <property type="match status" value="1"/>
</dbReference>
<dbReference type="Proteomes" id="UP000001529">
    <property type="component" value="Chromosome X"/>
</dbReference>
<dbReference type="Gene3D" id="3.30.40.10">
    <property type="entry name" value="Zinc/RING finger domain, C3HC4 (zinc finger)"/>
    <property type="match status" value="5"/>
</dbReference>
<feature type="compositionally biased region" description="Low complexity" evidence="5">
    <location>
        <begin position="796"/>
        <end position="815"/>
    </location>
</feature>
<evidence type="ECO:0000313" key="9">
    <source>
        <dbReference type="Proteomes" id="UP000001529"/>
    </source>
</evidence>
<feature type="compositionally biased region" description="Acidic residues" evidence="5">
    <location>
        <begin position="2128"/>
        <end position="2138"/>
    </location>
</feature>
<feature type="region of interest" description="Disordered" evidence="5">
    <location>
        <begin position="2193"/>
        <end position="2212"/>
    </location>
</feature>
<feature type="compositionally biased region" description="Low complexity" evidence="5">
    <location>
        <begin position="593"/>
        <end position="604"/>
    </location>
</feature>
<dbReference type="InterPro" id="IPR011011">
    <property type="entry name" value="Znf_FYVE_PHD"/>
</dbReference>
<dbReference type="PANTHER" id="PTHR13793">
    <property type="entry name" value="PHD FINGER PROTEINS"/>
    <property type="match status" value="1"/>
</dbReference>
<dbReference type="KEGG" id="tgo:TGME49_234900"/>
<accession>S8EZZ6</accession>
<dbReference type="InterPro" id="IPR050701">
    <property type="entry name" value="Histone_Mod_Regulator"/>
</dbReference>
<feature type="compositionally biased region" description="Low complexity" evidence="5">
    <location>
        <begin position="1869"/>
        <end position="1888"/>
    </location>
</feature>
<dbReference type="InterPro" id="IPR034732">
    <property type="entry name" value="EPHD"/>
</dbReference>
<feature type="region of interest" description="Disordered" evidence="5">
    <location>
        <begin position="3196"/>
        <end position="3418"/>
    </location>
</feature>
<feature type="compositionally biased region" description="Low complexity" evidence="5">
    <location>
        <begin position="3447"/>
        <end position="3472"/>
    </location>
</feature>
<feature type="compositionally biased region" description="Low complexity" evidence="5">
    <location>
        <begin position="3170"/>
        <end position="3180"/>
    </location>
</feature>
<feature type="compositionally biased region" description="Pro residues" evidence="5">
    <location>
        <begin position="133"/>
        <end position="143"/>
    </location>
</feature>
<feature type="region of interest" description="Disordered" evidence="5">
    <location>
        <begin position="4086"/>
        <end position="4126"/>
    </location>
</feature>
<feature type="compositionally biased region" description="Basic and acidic residues" evidence="5">
    <location>
        <begin position="2767"/>
        <end position="2823"/>
    </location>
</feature>
<keyword evidence="2 4" id="KW-0863">Zinc-finger</keyword>
<organism evidence="8 9">
    <name type="scientific">Toxoplasma gondii (strain ATCC 50611 / Me49)</name>
    <dbReference type="NCBI Taxonomy" id="508771"/>
    <lineage>
        <taxon>Eukaryota</taxon>
        <taxon>Sar</taxon>
        <taxon>Alveolata</taxon>
        <taxon>Apicomplexa</taxon>
        <taxon>Conoidasida</taxon>
        <taxon>Coccidia</taxon>
        <taxon>Eucoccidiorida</taxon>
        <taxon>Eimeriorina</taxon>
        <taxon>Sarcocystidae</taxon>
        <taxon>Toxoplasma</taxon>
    </lineage>
</organism>
<feature type="compositionally biased region" description="Gly residues" evidence="5">
    <location>
        <begin position="3641"/>
        <end position="3658"/>
    </location>
</feature>
<keyword evidence="1" id="KW-0479">Metal-binding</keyword>
<dbReference type="EMBL" id="KE138836">
    <property type="protein sequence ID" value="EPT26768.1"/>
    <property type="molecule type" value="Genomic_DNA"/>
</dbReference>
<evidence type="ECO:0000259" key="7">
    <source>
        <dbReference type="PROSITE" id="PS51805"/>
    </source>
</evidence>
<feature type="region of interest" description="Disordered" evidence="5">
    <location>
        <begin position="3147"/>
        <end position="3180"/>
    </location>
</feature>
<feature type="region of interest" description="Disordered" evidence="5">
    <location>
        <begin position="1985"/>
        <end position="2010"/>
    </location>
</feature>
<dbReference type="InterPro" id="IPR019786">
    <property type="entry name" value="Zinc_finger_PHD-type_CS"/>
</dbReference>
<dbReference type="InterPro" id="IPR019787">
    <property type="entry name" value="Znf_PHD-finger"/>
</dbReference>
<protein>
    <submittedName>
        <fullName evidence="8">PHD-finger domain-containing protein</fullName>
    </submittedName>
</protein>
<feature type="compositionally biased region" description="Basic residues" evidence="5">
    <location>
        <begin position="1568"/>
        <end position="1579"/>
    </location>
</feature>
<keyword evidence="9" id="KW-1185">Reference proteome</keyword>
<feature type="compositionally biased region" description="Basic and acidic residues" evidence="5">
    <location>
        <begin position="4422"/>
        <end position="4434"/>
    </location>
</feature>
<feature type="compositionally biased region" description="Basic and acidic residues" evidence="5">
    <location>
        <begin position="3147"/>
        <end position="3156"/>
    </location>
</feature>
<feature type="region of interest" description="Disordered" evidence="5">
    <location>
        <begin position="4197"/>
        <end position="4230"/>
    </location>
</feature>
<feature type="compositionally biased region" description="Basic residues" evidence="5">
    <location>
        <begin position="1740"/>
        <end position="1751"/>
    </location>
</feature>
<feature type="compositionally biased region" description="Basic and acidic residues" evidence="5">
    <location>
        <begin position="2355"/>
        <end position="2371"/>
    </location>
</feature>
<dbReference type="GO" id="GO:0008270">
    <property type="term" value="F:zinc ion binding"/>
    <property type="evidence" value="ECO:0007669"/>
    <property type="project" value="UniProtKB-KW"/>
</dbReference>
<feature type="compositionally biased region" description="Low complexity" evidence="5">
    <location>
        <begin position="215"/>
        <end position="231"/>
    </location>
</feature>
<feature type="region of interest" description="Disordered" evidence="5">
    <location>
        <begin position="2532"/>
        <end position="2570"/>
    </location>
</feature>
<feature type="compositionally biased region" description="Low complexity" evidence="5">
    <location>
        <begin position="1827"/>
        <end position="1856"/>
    </location>
</feature>
<feature type="region of interest" description="Disordered" evidence="5">
    <location>
        <begin position="3620"/>
        <end position="3760"/>
    </location>
</feature>